<evidence type="ECO:0000313" key="2">
    <source>
        <dbReference type="Proteomes" id="UP000747013"/>
    </source>
</evidence>
<name>A0A921HR19_9LACO</name>
<comment type="caution">
    <text evidence="1">The sequence shown here is derived from an EMBL/GenBank/DDBJ whole genome shotgun (WGS) entry which is preliminary data.</text>
</comment>
<dbReference type="Proteomes" id="UP000747013">
    <property type="component" value="Unassembled WGS sequence"/>
</dbReference>
<dbReference type="AlphaFoldDB" id="A0A921HR19"/>
<dbReference type="EMBL" id="DYWC01000106">
    <property type="protein sequence ID" value="HJF86753.1"/>
    <property type="molecule type" value="Genomic_DNA"/>
</dbReference>
<protein>
    <submittedName>
        <fullName evidence="1">Helix-turn-helix domain-containing protein</fullName>
    </submittedName>
</protein>
<gene>
    <name evidence="1" type="ORF">K8V88_04865</name>
</gene>
<sequence length="88" mass="10230">MYPFEVMLSEKQSKELGSQIYSVVSEAIQKARSDAGMDKMFLNKRETCKYLGVSNNTFDKYFKDLKAHDINGLLVYSKKEIDEFVFNK</sequence>
<evidence type="ECO:0000313" key="1">
    <source>
        <dbReference type="EMBL" id="HJF86753.1"/>
    </source>
</evidence>
<reference evidence="1" key="2">
    <citation type="submission" date="2021-09" db="EMBL/GenBank/DDBJ databases">
        <authorList>
            <person name="Gilroy R."/>
        </authorList>
    </citation>
    <scope>NUCLEOTIDE SEQUENCE</scope>
    <source>
        <strain evidence="1">7886</strain>
    </source>
</reference>
<accession>A0A921HR19</accession>
<proteinExistence type="predicted"/>
<organism evidence="1 2">
    <name type="scientific">Companilactobacillus farciminis</name>
    <dbReference type="NCBI Taxonomy" id="1612"/>
    <lineage>
        <taxon>Bacteria</taxon>
        <taxon>Bacillati</taxon>
        <taxon>Bacillota</taxon>
        <taxon>Bacilli</taxon>
        <taxon>Lactobacillales</taxon>
        <taxon>Lactobacillaceae</taxon>
        <taxon>Companilactobacillus</taxon>
    </lineage>
</organism>
<reference evidence="1" key="1">
    <citation type="journal article" date="2021" name="PeerJ">
        <title>Extensive microbial diversity within the chicken gut microbiome revealed by metagenomics and culture.</title>
        <authorList>
            <person name="Gilroy R."/>
            <person name="Ravi A."/>
            <person name="Getino M."/>
            <person name="Pursley I."/>
            <person name="Horton D.L."/>
            <person name="Alikhan N.F."/>
            <person name="Baker D."/>
            <person name="Gharbi K."/>
            <person name="Hall N."/>
            <person name="Watson M."/>
            <person name="Adriaenssens E.M."/>
            <person name="Foster-Nyarko E."/>
            <person name="Jarju S."/>
            <person name="Secka A."/>
            <person name="Antonio M."/>
            <person name="Oren A."/>
            <person name="Chaudhuri R.R."/>
            <person name="La Ragione R."/>
            <person name="Hildebrand F."/>
            <person name="Pallen M.J."/>
        </authorList>
    </citation>
    <scope>NUCLEOTIDE SEQUENCE</scope>
    <source>
        <strain evidence="1">7886</strain>
    </source>
</reference>